<evidence type="ECO:0000256" key="5">
    <source>
        <dbReference type="ARBA" id="ARBA00023157"/>
    </source>
</evidence>
<feature type="domain" description="HTTM-like" evidence="8">
    <location>
        <begin position="6"/>
        <end position="253"/>
    </location>
</feature>
<evidence type="ECO:0000256" key="7">
    <source>
        <dbReference type="SAM" id="Phobius"/>
    </source>
</evidence>
<evidence type="ECO:0000256" key="6">
    <source>
        <dbReference type="ARBA" id="ARBA00023239"/>
    </source>
</evidence>
<dbReference type="InterPro" id="IPR007782">
    <property type="entry name" value="VKG_COase"/>
</dbReference>
<dbReference type="GO" id="GO:0012505">
    <property type="term" value="C:endomembrane system"/>
    <property type="evidence" value="ECO:0007669"/>
    <property type="project" value="UniProtKB-SubCell"/>
</dbReference>
<keyword evidence="5" id="KW-1015">Disulfide bond</keyword>
<keyword evidence="4 7" id="KW-0472">Membrane</keyword>
<dbReference type="PANTHER" id="PTHR12639">
    <property type="entry name" value="VITAMIN K-DEPENDENT GAMMA-CARBOXYLASE"/>
    <property type="match status" value="1"/>
</dbReference>
<keyword evidence="3 7" id="KW-1133">Transmembrane helix</keyword>
<dbReference type="InterPro" id="IPR011020">
    <property type="entry name" value="HTTM-like"/>
</dbReference>
<name>A0A2A9EJ43_9MICO</name>
<evidence type="ECO:0000256" key="2">
    <source>
        <dbReference type="ARBA" id="ARBA00022692"/>
    </source>
</evidence>
<proteinExistence type="predicted"/>
<dbReference type="RefSeq" id="WP_098482564.1">
    <property type="nucleotide sequence ID" value="NZ_PDJI01000004.1"/>
</dbReference>
<feature type="transmembrane region" description="Helical" evidence="7">
    <location>
        <begin position="211"/>
        <end position="228"/>
    </location>
</feature>
<keyword evidence="2 7" id="KW-0812">Transmembrane</keyword>
<sequence length="281" mass="30198">MRRLLTGEVRPGGLAAARILVALAAFPLILEWWFALHRVASGSYLVIPVVTWTPVPTPIMVQALVSLALLAAVLLLLGVFARTSAALTATVAGTALLLDQQTYSNHLVLFVSLAALLSCSRCGEVLTFPRRRGLSWVPYWPVFLIKLQISAVYAYTATSKINEQYLSGEVIGIHQNGVIEFPDAFLPIVAVSSVVAEYVLAVMLWFPRGKFVATAIGAGLHGGILLVFHDPIALVPFAMLMAAGYIQFWAKPYEPGSPEIGARRTAGDVFTGDRPVAPSTA</sequence>
<keyword evidence="6" id="KW-0456">Lyase</keyword>
<protein>
    <submittedName>
        <fullName evidence="9">Vitamin K-dependent gamma-carboxylase-like protein</fullName>
    </submittedName>
</protein>
<feature type="transmembrane region" description="Helical" evidence="7">
    <location>
        <begin position="12"/>
        <end position="35"/>
    </location>
</feature>
<comment type="subcellular location">
    <subcellularLocation>
        <location evidence="1">Endomembrane system</location>
        <topology evidence="1">Multi-pass membrane protein</topology>
    </subcellularLocation>
</comment>
<dbReference type="Pfam" id="PF05090">
    <property type="entry name" value="HTTM"/>
    <property type="match status" value="1"/>
</dbReference>
<dbReference type="EMBL" id="PDJI01000004">
    <property type="protein sequence ID" value="PFG38259.1"/>
    <property type="molecule type" value="Genomic_DNA"/>
</dbReference>
<gene>
    <name evidence="9" type="ORF">ATJ97_0732</name>
</gene>
<organism evidence="9 10">
    <name type="scientific">Georgenia soli</name>
    <dbReference type="NCBI Taxonomy" id="638953"/>
    <lineage>
        <taxon>Bacteria</taxon>
        <taxon>Bacillati</taxon>
        <taxon>Actinomycetota</taxon>
        <taxon>Actinomycetes</taxon>
        <taxon>Micrococcales</taxon>
        <taxon>Bogoriellaceae</taxon>
        <taxon>Georgenia</taxon>
    </lineage>
</organism>
<dbReference type="InterPro" id="IPR053934">
    <property type="entry name" value="HTTM_dom"/>
</dbReference>
<evidence type="ECO:0000256" key="3">
    <source>
        <dbReference type="ARBA" id="ARBA00022989"/>
    </source>
</evidence>
<feature type="transmembrane region" description="Helical" evidence="7">
    <location>
        <begin position="184"/>
        <end position="206"/>
    </location>
</feature>
<dbReference type="GO" id="GO:0019842">
    <property type="term" value="F:vitamin binding"/>
    <property type="evidence" value="ECO:0007669"/>
    <property type="project" value="TreeGrafter"/>
</dbReference>
<keyword evidence="10" id="KW-1185">Reference proteome</keyword>
<dbReference type="GO" id="GO:0008488">
    <property type="term" value="F:gamma-glutamyl carboxylase activity"/>
    <property type="evidence" value="ECO:0007669"/>
    <property type="project" value="InterPro"/>
</dbReference>
<comment type="caution">
    <text evidence="9">The sequence shown here is derived from an EMBL/GenBank/DDBJ whole genome shotgun (WGS) entry which is preliminary data.</text>
</comment>
<feature type="transmembrane region" description="Helical" evidence="7">
    <location>
        <begin position="59"/>
        <end position="80"/>
    </location>
</feature>
<dbReference type="OrthoDB" id="4955397at2"/>
<evidence type="ECO:0000256" key="1">
    <source>
        <dbReference type="ARBA" id="ARBA00004127"/>
    </source>
</evidence>
<dbReference type="SMART" id="SM00752">
    <property type="entry name" value="HTTM"/>
    <property type="match status" value="1"/>
</dbReference>
<feature type="transmembrane region" description="Helical" evidence="7">
    <location>
        <begin position="136"/>
        <end position="156"/>
    </location>
</feature>
<evidence type="ECO:0000313" key="10">
    <source>
        <dbReference type="Proteomes" id="UP000222106"/>
    </source>
</evidence>
<dbReference type="PANTHER" id="PTHR12639:SF7">
    <property type="entry name" value="HTTM DOMAIN-CONTAINING PROTEIN"/>
    <property type="match status" value="1"/>
</dbReference>
<evidence type="ECO:0000259" key="8">
    <source>
        <dbReference type="SMART" id="SM00752"/>
    </source>
</evidence>
<evidence type="ECO:0000256" key="4">
    <source>
        <dbReference type="ARBA" id="ARBA00023136"/>
    </source>
</evidence>
<evidence type="ECO:0000313" key="9">
    <source>
        <dbReference type="EMBL" id="PFG38259.1"/>
    </source>
</evidence>
<dbReference type="AlphaFoldDB" id="A0A2A9EJ43"/>
<dbReference type="Proteomes" id="UP000222106">
    <property type="component" value="Unassembled WGS sequence"/>
</dbReference>
<reference evidence="9 10" key="1">
    <citation type="submission" date="2017-10" db="EMBL/GenBank/DDBJ databases">
        <title>Sequencing the genomes of 1000 actinobacteria strains.</title>
        <authorList>
            <person name="Klenk H.-P."/>
        </authorList>
    </citation>
    <scope>NUCLEOTIDE SEQUENCE [LARGE SCALE GENOMIC DNA]</scope>
    <source>
        <strain evidence="9 10">DSM 21838</strain>
    </source>
</reference>
<accession>A0A2A9EJ43</accession>